<dbReference type="Pfam" id="PF00682">
    <property type="entry name" value="HMGL-like"/>
    <property type="match status" value="1"/>
</dbReference>
<dbReference type="GO" id="GO:0046872">
    <property type="term" value="F:metal ion binding"/>
    <property type="evidence" value="ECO:0007669"/>
    <property type="project" value="UniProtKB-KW"/>
</dbReference>
<keyword evidence="2" id="KW-0479">Metal-binding</keyword>
<organism evidence="5 6">
    <name type="scientific">Halospina denitrificans</name>
    <dbReference type="NCBI Taxonomy" id="332522"/>
    <lineage>
        <taxon>Bacteria</taxon>
        <taxon>Pseudomonadati</taxon>
        <taxon>Pseudomonadota</taxon>
        <taxon>Gammaproteobacteria</taxon>
        <taxon>Halospina</taxon>
    </lineage>
</organism>
<dbReference type="GO" id="GO:0004419">
    <property type="term" value="F:hydroxymethylglutaryl-CoA lyase activity"/>
    <property type="evidence" value="ECO:0007669"/>
    <property type="project" value="TreeGrafter"/>
</dbReference>
<name>A0A4R7JU07_9GAMM</name>
<evidence type="ECO:0000256" key="3">
    <source>
        <dbReference type="ARBA" id="ARBA00023239"/>
    </source>
</evidence>
<dbReference type="PROSITE" id="PS50991">
    <property type="entry name" value="PYR_CT"/>
    <property type="match status" value="1"/>
</dbReference>
<dbReference type="CDD" id="cd07938">
    <property type="entry name" value="DRE_TIM_HMGL"/>
    <property type="match status" value="1"/>
</dbReference>
<comment type="caution">
    <text evidence="5">The sequence shown here is derived from an EMBL/GenBank/DDBJ whole genome shotgun (WGS) entry which is preliminary data.</text>
</comment>
<evidence type="ECO:0000256" key="1">
    <source>
        <dbReference type="ARBA" id="ARBA00009405"/>
    </source>
</evidence>
<keyword evidence="3 5" id="KW-0456">Lyase</keyword>
<gene>
    <name evidence="5" type="ORF">DES49_1467</name>
</gene>
<proteinExistence type="inferred from homology"/>
<dbReference type="EMBL" id="SOAX01000003">
    <property type="protein sequence ID" value="TDT41384.1"/>
    <property type="molecule type" value="Genomic_DNA"/>
</dbReference>
<comment type="similarity">
    <text evidence="1">Belongs to the HMG-CoA lyase family.</text>
</comment>
<dbReference type="FunFam" id="3.20.20.70:FF:000071">
    <property type="entry name" value="Hydroxymethylglutaryl-CoA lyase"/>
    <property type="match status" value="1"/>
</dbReference>
<evidence type="ECO:0000259" key="4">
    <source>
        <dbReference type="PROSITE" id="PS50991"/>
    </source>
</evidence>
<dbReference type="Proteomes" id="UP000295830">
    <property type="component" value="Unassembled WGS sequence"/>
</dbReference>
<dbReference type="InterPro" id="IPR013785">
    <property type="entry name" value="Aldolase_TIM"/>
</dbReference>
<dbReference type="InterPro" id="IPR043594">
    <property type="entry name" value="HMGL"/>
</dbReference>
<reference evidence="5 6" key="1">
    <citation type="submission" date="2019-03" db="EMBL/GenBank/DDBJ databases">
        <title>Genomic Encyclopedia of Type Strains, Phase IV (KMG-IV): sequencing the most valuable type-strain genomes for metagenomic binning, comparative biology and taxonomic classification.</title>
        <authorList>
            <person name="Goeker M."/>
        </authorList>
    </citation>
    <scope>NUCLEOTIDE SEQUENCE [LARGE SCALE GENOMIC DNA]</scope>
    <source>
        <strain evidence="5 6">DSM 15505</strain>
    </source>
</reference>
<sequence length="302" mass="31937">MTDRVEIVEVGLRDGLQNEATPVPASLRAQWFNALSAAGLNRIEAGSFVSPKWVPQMADTETVIQAIDHRPGLSVEALIPNQKGLEAAMGVNGIDRLAFFTAASDAFTRKNINCTVEESLERFAPLMKQAKDAGYGVRGYVSCIVGCPYAGPIEPAAVARVCEKMMAMGVDELSLGDTIGVARPLEINRVLDAVLPAVPVERLALHCHDTYGQALANVLTGLERGVRTFDSAVAGLGGCPYAKGASGNLATEDLLYLLDGQGLETGVSLDRVFEVGQEVCSHLGKESPSRVAQALGARSQTA</sequence>
<accession>A0A4R7JU07</accession>
<dbReference type="NCBIfam" id="NF004283">
    <property type="entry name" value="PRK05692.1"/>
    <property type="match status" value="1"/>
</dbReference>
<keyword evidence="6" id="KW-1185">Reference proteome</keyword>
<evidence type="ECO:0000313" key="6">
    <source>
        <dbReference type="Proteomes" id="UP000295830"/>
    </source>
</evidence>
<dbReference type="GO" id="GO:0046951">
    <property type="term" value="P:ketone body biosynthetic process"/>
    <property type="evidence" value="ECO:0007669"/>
    <property type="project" value="TreeGrafter"/>
</dbReference>
<dbReference type="RefSeq" id="WP_133735755.1">
    <property type="nucleotide sequence ID" value="NZ_SOAX01000003.1"/>
</dbReference>
<dbReference type="AlphaFoldDB" id="A0A4R7JU07"/>
<dbReference type="PANTHER" id="PTHR42738">
    <property type="entry name" value="HYDROXYMETHYLGLUTARYL-COA LYASE"/>
    <property type="match status" value="1"/>
</dbReference>
<dbReference type="OrthoDB" id="9784013at2"/>
<dbReference type="Gene3D" id="3.20.20.70">
    <property type="entry name" value="Aldolase class I"/>
    <property type="match status" value="1"/>
</dbReference>
<feature type="domain" description="Pyruvate carboxyltransferase" evidence="4">
    <location>
        <begin position="5"/>
        <end position="273"/>
    </location>
</feature>
<evidence type="ECO:0000256" key="2">
    <source>
        <dbReference type="ARBA" id="ARBA00022723"/>
    </source>
</evidence>
<dbReference type="InterPro" id="IPR000891">
    <property type="entry name" value="PYR_CT"/>
</dbReference>
<evidence type="ECO:0000313" key="5">
    <source>
        <dbReference type="EMBL" id="TDT41384.1"/>
    </source>
</evidence>
<protein>
    <submittedName>
        <fullName evidence="5">Hydroxymethylglutaryl-CoA lyase</fullName>
    </submittedName>
</protein>
<dbReference type="PANTHER" id="PTHR42738:SF7">
    <property type="entry name" value="HYDROXYMETHYLGLUTARYL-COA LYASE"/>
    <property type="match status" value="1"/>
</dbReference>
<dbReference type="GO" id="GO:0006552">
    <property type="term" value="P:L-leucine catabolic process"/>
    <property type="evidence" value="ECO:0007669"/>
    <property type="project" value="TreeGrafter"/>
</dbReference>
<dbReference type="SUPFAM" id="SSF51569">
    <property type="entry name" value="Aldolase"/>
    <property type="match status" value="1"/>
</dbReference>